<reference evidence="2" key="1">
    <citation type="journal article" date="2016" name="Mol. Biol. Evol.">
        <title>Comparative Genomics of Early-Diverging Mushroom-Forming Fungi Provides Insights into the Origins of Lignocellulose Decay Capabilities.</title>
        <authorList>
            <person name="Nagy L.G."/>
            <person name="Riley R."/>
            <person name="Tritt A."/>
            <person name="Adam C."/>
            <person name="Daum C."/>
            <person name="Floudas D."/>
            <person name="Sun H."/>
            <person name="Yadav J.S."/>
            <person name="Pangilinan J."/>
            <person name="Larsson K.H."/>
            <person name="Matsuura K."/>
            <person name="Barry K."/>
            <person name="Labutti K."/>
            <person name="Kuo R."/>
            <person name="Ohm R.A."/>
            <person name="Bhattacharya S.S."/>
            <person name="Shirouzu T."/>
            <person name="Yoshinaga Y."/>
            <person name="Martin F.M."/>
            <person name="Grigoriev I.V."/>
            <person name="Hibbett D.S."/>
        </authorList>
    </citation>
    <scope>NUCLEOTIDE SEQUENCE [LARGE SCALE GENOMIC DNA]</scope>
    <source>
        <strain evidence="2">CBS 109695</strain>
    </source>
</reference>
<protein>
    <recommendedName>
        <fullName evidence="1">BTB domain-containing protein</fullName>
    </recommendedName>
</protein>
<sequence length="316" mass="35317">MVPGRETIARSDVWFEDGNIVIQAEQTQFKVLRSVLAAQSSVFQGMFSIPQPPSEKQEAVDGCAVVHVTDSAIDIAIALRALFLRGYVSRKALSITIVAAFVRIGTKYEIEILRAEGLERLFYEYPSTLSDYDRMDSWSRIGYSWGVNIDAANLAREQNLLSVLPTALYELCCVYDAQGLTSGIPRDDGTTAMISPTDLITCFIARESVAKVQLKTTFAWINPSPLTPSSCLTPPKCIESRMQVMAIILLPPNNILGLKCWRFGQMYEPVDNMCARCQEVAKKLHKCGRVEFWNKMPGIFGLPEWAEINKERAGFE</sequence>
<dbReference type="AlphaFoldDB" id="A0A165XD16"/>
<evidence type="ECO:0000259" key="1">
    <source>
        <dbReference type="Pfam" id="PF00651"/>
    </source>
</evidence>
<proteinExistence type="predicted"/>
<dbReference type="OrthoDB" id="3217871at2759"/>
<dbReference type="Gene3D" id="3.30.710.10">
    <property type="entry name" value="Potassium Channel Kv1.1, Chain A"/>
    <property type="match status" value="1"/>
</dbReference>
<gene>
    <name evidence="2" type="ORF">FIBSPDRAFT_802984</name>
</gene>
<feature type="domain" description="BTB" evidence="1">
    <location>
        <begin position="20"/>
        <end position="54"/>
    </location>
</feature>
<dbReference type="STRING" id="436010.A0A165XD16"/>
<dbReference type="InterPro" id="IPR000210">
    <property type="entry name" value="BTB/POZ_dom"/>
</dbReference>
<dbReference type="Pfam" id="PF00651">
    <property type="entry name" value="BTB"/>
    <property type="match status" value="1"/>
</dbReference>
<organism evidence="2">
    <name type="scientific">Athelia psychrophila</name>
    <dbReference type="NCBI Taxonomy" id="1759441"/>
    <lineage>
        <taxon>Eukaryota</taxon>
        <taxon>Fungi</taxon>
        <taxon>Dikarya</taxon>
        <taxon>Basidiomycota</taxon>
        <taxon>Agaricomycotina</taxon>
        <taxon>Agaricomycetes</taxon>
        <taxon>Agaricomycetidae</taxon>
        <taxon>Atheliales</taxon>
        <taxon>Atheliaceae</taxon>
        <taxon>Athelia</taxon>
    </lineage>
</organism>
<name>A0A165XD16_9AGAM</name>
<dbReference type="EMBL" id="KV417721">
    <property type="protein sequence ID" value="KZP08425.1"/>
    <property type="molecule type" value="Genomic_DNA"/>
</dbReference>
<evidence type="ECO:0000313" key="2">
    <source>
        <dbReference type="EMBL" id="KZP08425.1"/>
    </source>
</evidence>
<dbReference type="InterPro" id="IPR011333">
    <property type="entry name" value="SKP1/BTB/POZ_sf"/>
</dbReference>
<accession>A0A165XD16</accession>
<dbReference type="CDD" id="cd18186">
    <property type="entry name" value="BTB_POZ_ZBTB_KLHL-like"/>
    <property type="match status" value="1"/>
</dbReference>